<evidence type="ECO:0000313" key="3">
    <source>
        <dbReference type="Proteomes" id="UP001291309"/>
    </source>
</evidence>
<dbReference type="RefSeq" id="WP_321546621.1">
    <property type="nucleotide sequence ID" value="NZ_JAXIVS010000005.1"/>
</dbReference>
<name>A0ABU5H545_9BACT</name>
<evidence type="ECO:0000256" key="1">
    <source>
        <dbReference type="SAM" id="MobiDB-lite"/>
    </source>
</evidence>
<dbReference type="Proteomes" id="UP001291309">
    <property type="component" value="Unassembled WGS sequence"/>
</dbReference>
<proteinExistence type="predicted"/>
<reference evidence="2 3" key="1">
    <citation type="submission" date="2023-12" db="EMBL/GenBank/DDBJ databases">
        <title>the genome sequence of Hyalangium sp. s54d21.</title>
        <authorList>
            <person name="Zhang X."/>
        </authorList>
    </citation>
    <scope>NUCLEOTIDE SEQUENCE [LARGE SCALE GENOMIC DNA]</scope>
    <source>
        <strain evidence="3">s54d21</strain>
    </source>
</reference>
<accession>A0ABU5H545</accession>
<feature type="region of interest" description="Disordered" evidence="1">
    <location>
        <begin position="204"/>
        <end position="227"/>
    </location>
</feature>
<gene>
    <name evidence="2" type="ORF">SYV04_15860</name>
</gene>
<sequence>MMPLNIDELAQRAGFPSRDALAKRVLELWDDPTQSHRNIGIKLLELQRGKRSWWLKRPEAAEALAHALEVDLAELQLARTAGIGLFAFEDFPRARPFDPEQETPCLLGNDDWFEPLGPRSRWIHAPPGSGRSFTVHYHHYRYGARLVHASTLSEALAQLPRSEPVLIEVERAEDEDQAIEQQLLAREDAVFVIAPFPCWAIRNPRRQTGGSGKESPDPEGPQWPEYRSWQPHAQWRTRFIEWISQRVDPGAQINPRELSAWVEREDPQARLFTTPGDLLPLCAFAHEAGGKAWKLKARREFTEPWLKGRFSREEESPTPKELWLRYQGQEAVRTLVHRWFQGMEPWIAPLPKERWLEFLPEAPFDLTTVKRLTEAMVTLKSKKERAHKSSELLAALGTTRREDAFLHLVSARFFQPQGNGTWSFRFAWLASLMAKDLVMEALQTSSPEQWGHWIVGPGRWEVIDGLLDELKERELLELVGRAVAGFRLSSLGSVGAVEALFAALGRRLRTEGVRLDAARVMPLWNLQRTTLVTRIDGGAPVPLTRHSTATWKTPPQWLEDCWAWSLRVEASPLLVPGLEWLYPGWTQPSLSRLPGWMNTVTPTAELFALAPEVVARCQGTSVPPHLPAFLLPACLLVAEERGWALEAEHLRALTREPQALSWLLEALNQRPAEMRQRMAARFWKLCLATRPDLYTQEKPDSPLRRFIDEHLTAEDFRSTLSDARLPELAANLQAVPPRLRNVVLREVLTRRPDITASSLFKERDELDAECLELLLPHHRSAKILTQSFWKRFPQRAMELTHEAARRGDERLQQWIESAPVELYPQLLGILESSASLPAWAQMWLVRWLPQAGAMADRVHALWMRTAQAA</sequence>
<dbReference type="EMBL" id="JAXIVS010000005">
    <property type="protein sequence ID" value="MDY7227892.1"/>
    <property type="molecule type" value="Genomic_DNA"/>
</dbReference>
<comment type="caution">
    <text evidence="2">The sequence shown here is derived from an EMBL/GenBank/DDBJ whole genome shotgun (WGS) entry which is preliminary data.</text>
</comment>
<evidence type="ECO:0000313" key="2">
    <source>
        <dbReference type="EMBL" id="MDY7227892.1"/>
    </source>
</evidence>
<organism evidence="2 3">
    <name type="scientific">Hyalangium rubrum</name>
    <dbReference type="NCBI Taxonomy" id="3103134"/>
    <lineage>
        <taxon>Bacteria</taxon>
        <taxon>Pseudomonadati</taxon>
        <taxon>Myxococcota</taxon>
        <taxon>Myxococcia</taxon>
        <taxon>Myxococcales</taxon>
        <taxon>Cystobacterineae</taxon>
        <taxon>Archangiaceae</taxon>
        <taxon>Hyalangium</taxon>
    </lineage>
</organism>
<keyword evidence="3" id="KW-1185">Reference proteome</keyword>
<protein>
    <submittedName>
        <fullName evidence="2">Uncharacterized protein</fullName>
    </submittedName>
</protein>